<dbReference type="AlphaFoldDB" id="A0AAJ0GQ01"/>
<proteinExistence type="predicted"/>
<organism evidence="2 3">
    <name type="scientific">Chaetomium strumarium</name>
    <dbReference type="NCBI Taxonomy" id="1170767"/>
    <lineage>
        <taxon>Eukaryota</taxon>
        <taxon>Fungi</taxon>
        <taxon>Dikarya</taxon>
        <taxon>Ascomycota</taxon>
        <taxon>Pezizomycotina</taxon>
        <taxon>Sordariomycetes</taxon>
        <taxon>Sordariomycetidae</taxon>
        <taxon>Sordariales</taxon>
        <taxon>Chaetomiaceae</taxon>
        <taxon>Chaetomium</taxon>
    </lineage>
</organism>
<name>A0AAJ0GQ01_9PEZI</name>
<dbReference type="EMBL" id="JAUDZG010000006">
    <property type="protein sequence ID" value="KAK3303790.1"/>
    <property type="molecule type" value="Genomic_DNA"/>
</dbReference>
<accession>A0AAJ0GQ01</accession>
<dbReference type="RefSeq" id="XP_062719570.1">
    <property type="nucleotide sequence ID" value="XM_062868082.1"/>
</dbReference>
<dbReference type="Proteomes" id="UP001273166">
    <property type="component" value="Unassembled WGS sequence"/>
</dbReference>
<reference evidence="2" key="1">
    <citation type="journal article" date="2023" name="Mol. Phylogenet. Evol.">
        <title>Genome-scale phylogeny and comparative genomics of the fungal order Sordariales.</title>
        <authorList>
            <person name="Hensen N."/>
            <person name="Bonometti L."/>
            <person name="Westerberg I."/>
            <person name="Brannstrom I.O."/>
            <person name="Guillou S."/>
            <person name="Cros-Aarteil S."/>
            <person name="Calhoun S."/>
            <person name="Haridas S."/>
            <person name="Kuo A."/>
            <person name="Mondo S."/>
            <person name="Pangilinan J."/>
            <person name="Riley R."/>
            <person name="LaButti K."/>
            <person name="Andreopoulos B."/>
            <person name="Lipzen A."/>
            <person name="Chen C."/>
            <person name="Yan M."/>
            <person name="Daum C."/>
            <person name="Ng V."/>
            <person name="Clum A."/>
            <person name="Steindorff A."/>
            <person name="Ohm R.A."/>
            <person name="Martin F."/>
            <person name="Silar P."/>
            <person name="Natvig D.O."/>
            <person name="Lalanne C."/>
            <person name="Gautier V."/>
            <person name="Ament-Velasquez S.L."/>
            <person name="Kruys A."/>
            <person name="Hutchinson M.I."/>
            <person name="Powell A.J."/>
            <person name="Barry K."/>
            <person name="Miller A.N."/>
            <person name="Grigoriev I.V."/>
            <person name="Debuchy R."/>
            <person name="Gladieux P."/>
            <person name="Hiltunen Thoren M."/>
            <person name="Johannesson H."/>
        </authorList>
    </citation>
    <scope>NUCLEOTIDE SEQUENCE</scope>
    <source>
        <strain evidence="2">CBS 333.67</strain>
    </source>
</reference>
<comment type="caution">
    <text evidence="2">The sequence shown here is derived from an EMBL/GenBank/DDBJ whole genome shotgun (WGS) entry which is preliminary data.</text>
</comment>
<protein>
    <submittedName>
        <fullName evidence="2">Uncharacterized protein</fullName>
    </submittedName>
</protein>
<evidence type="ECO:0000313" key="2">
    <source>
        <dbReference type="EMBL" id="KAK3303790.1"/>
    </source>
</evidence>
<feature type="region of interest" description="Disordered" evidence="1">
    <location>
        <begin position="1"/>
        <end position="22"/>
    </location>
</feature>
<gene>
    <name evidence="2" type="ORF">B0T15DRAFT_513922</name>
</gene>
<evidence type="ECO:0000256" key="1">
    <source>
        <dbReference type="SAM" id="MobiDB-lite"/>
    </source>
</evidence>
<evidence type="ECO:0000313" key="3">
    <source>
        <dbReference type="Proteomes" id="UP001273166"/>
    </source>
</evidence>
<dbReference type="GeneID" id="87886911"/>
<keyword evidence="3" id="KW-1185">Reference proteome</keyword>
<sequence length="281" mass="31577">MQGTMGQTQSRLKGPNTTDADVNLTFPEVSSEQDRRALQAHRPLGDRVSQIQHGYDKLNNNGLQSTTFLSSDRGACFRHPLLYAFDLHEASQRATSHHSQNLHRGPTPRPHPAAALRREHYARIRQSPGEIRLEEQSLVSQIQIDSDYNVHLRVGQSKIDAFMKAGGERAATYVEGAANVMVSAEDNLAAAETLKAEHELRSSCYRRPIPLPDGKKHSAKGFGFAAHQVLYTQGILEKHDINRFFRGIFRVFIYFGNGDYESNEQRKDAIDKARLEELTKG</sequence>
<feature type="compositionally biased region" description="Polar residues" evidence="1">
    <location>
        <begin position="1"/>
        <end position="20"/>
    </location>
</feature>
<feature type="region of interest" description="Disordered" evidence="1">
    <location>
        <begin position="94"/>
        <end position="114"/>
    </location>
</feature>
<reference evidence="2" key="2">
    <citation type="submission" date="2023-06" db="EMBL/GenBank/DDBJ databases">
        <authorList>
            <consortium name="Lawrence Berkeley National Laboratory"/>
            <person name="Mondo S.J."/>
            <person name="Hensen N."/>
            <person name="Bonometti L."/>
            <person name="Westerberg I."/>
            <person name="Brannstrom I.O."/>
            <person name="Guillou S."/>
            <person name="Cros-Aarteil S."/>
            <person name="Calhoun S."/>
            <person name="Haridas S."/>
            <person name="Kuo A."/>
            <person name="Pangilinan J."/>
            <person name="Riley R."/>
            <person name="Labutti K."/>
            <person name="Andreopoulos B."/>
            <person name="Lipzen A."/>
            <person name="Chen C."/>
            <person name="Yanf M."/>
            <person name="Daum C."/>
            <person name="Ng V."/>
            <person name="Clum A."/>
            <person name="Steindorff A."/>
            <person name="Ohm R."/>
            <person name="Martin F."/>
            <person name="Silar P."/>
            <person name="Natvig D."/>
            <person name="Lalanne C."/>
            <person name="Gautier V."/>
            <person name="Ament-Velasquez S.L."/>
            <person name="Kruys A."/>
            <person name="Hutchinson M.I."/>
            <person name="Powell A.J."/>
            <person name="Barry K."/>
            <person name="Miller A.N."/>
            <person name="Grigoriev I.V."/>
            <person name="Debuchy R."/>
            <person name="Gladieux P."/>
            <person name="Thoren M.H."/>
            <person name="Johannesson H."/>
        </authorList>
    </citation>
    <scope>NUCLEOTIDE SEQUENCE</scope>
    <source>
        <strain evidence="2">CBS 333.67</strain>
    </source>
</reference>